<dbReference type="AlphaFoldDB" id="A0A7I9YSY2"/>
<reference evidence="3 4" key="1">
    <citation type="journal article" date="2019" name="Emerg. Microbes Infect.">
        <title>Comprehensive subspecies identification of 175 nontuberculous mycobacteria species based on 7547 genomic profiles.</title>
        <authorList>
            <person name="Matsumoto Y."/>
            <person name="Kinjo T."/>
            <person name="Motooka D."/>
            <person name="Nabeya D."/>
            <person name="Jung N."/>
            <person name="Uechi K."/>
            <person name="Horii T."/>
            <person name="Iida T."/>
            <person name="Fujita J."/>
            <person name="Nakamura S."/>
        </authorList>
    </citation>
    <scope>NUCLEOTIDE SEQUENCE [LARGE SCALE GENOMIC DNA]</scope>
    <source>
        <strain evidence="3 4">JCM 30725</strain>
    </source>
</reference>
<sequence length="151" mass="15293">MNAFEAVRAAAIHPKMVAANRNQFVSLVLSNFFGQNAPLIAATEAAYEQMWAQDVAAMVGYHAGASAVVSALEPFVQPLQGLAGLRTQIAAAPAAAAASAAAPARMLAIQLGVANVGVGNVGNGNVGLLNFGSGNRLFAVEGVGRSTVFGR</sequence>
<dbReference type="SUPFAM" id="SSF140459">
    <property type="entry name" value="PE/PPE dimer-like"/>
    <property type="match status" value="1"/>
</dbReference>
<dbReference type="Pfam" id="PF00823">
    <property type="entry name" value="PPE"/>
    <property type="match status" value="1"/>
</dbReference>
<evidence type="ECO:0000313" key="4">
    <source>
        <dbReference type="Proteomes" id="UP000465360"/>
    </source>
</evidence>
<dbReference type="InterPro" id="IPR000030">
    <property type="entry name" value="PPE_dom"/>
</dbReference>
<organism evidence="3 4">
    <name type="scientific">Mycobacterium bourgelatii</name>
    <dbReference type="NCBI Taxonomy" id="1273442"/>
    <lineage>
        <taxon>Bacteria</taxon>
        <taxon>Bacillati</taxon>
        <taxon>Actinomycetota</taxon>
        <taxon>Actinomycetes</taxon>
        <taxon>Mycobacteriales</taxon>
        <taxon>Mycobacteriaceae</taxon>
        <taxon>Mycobacterium</taxon>
    </lineage>
</organism>
<comment type="caution">
    <text evidence="3">The sequence shown here is derived from an EMBL/GenBank/DDBJ whole genome shotgun (WGS) entry which is preliminary data.</text>
</comment>
<name>A0A7I9YSY2_MYCBU</name>
<feature type="domain" description="PPE" evidence="2">
    <location>
        <begin position="2"/>
        <end position="72"/>
    </location>
</feature>
<comment type="similarity">
    <text evidence="1">Belongs to the mycobacterial PPE family.</text>
</comment>
<evidence type="ECO:0000259" key="2">
    <source>
        <dbReference type="Pfam" id="PF00823"/>
    </source>
</evidence>
<dbReference type="Gene3D" id="1.20.1260.20">
    <property type="entry name" value="PPE superfamily"/>
    <property type="match status" value="1"/>
</dbReference>
<protein>
    <recommendedName>
        <fullName evidence="2">PPE domain-containing protein</fullName>
    </recommendedName>
</protein>
<evidence type="ECO:0000256" key="1">
    <source>
        <dbReference type="ARBA" id="ARBA00010652"/>
    </source>
</evidence>
<gene>
    <name evidence="3" type="ORF">MBOU_38430</name>
</gene>
<dbReference type="Proteomes" id="UP000465360">
    <property type="component" value="Unassembled WGS sequence"/>
</dbReference>
<evidence type="ECO:0000313" key="3">
    <source>
        <dbReference type="EMBL" id="GFG91801.1"/>
    </source>
</evidence>
<dbReference type="PANTHER" id="PTHR46766">
    <property type="entry name" value="GLUTAMINE-RICH PROTEIN 2"/>
    <property type="match status" value="1"/>
</dbReference>
<keyword evidence="4" id="KW-1185">Reference proteome</keyword>
<accession>A0A7I9YSY2</accession>
<proteinExistence type="inferred from homology"/>
<dbReference type="EMBL" id="BLKZ01000001">
    <property type="protein sequence ID" value="GFG91801.1"/>
    <property type="molecule type" value="Genomic_DNA"/>
</dbReference>
<dbReference type="PANTHER" id="PTHR46766:SF1">
    <property type="entry name" value="GLUTAMINE-RICH PROTEIN 2"/>
    <property type="match status" value="1"/>
</dbReference>
<dbReference type="InterPro" id="IPR038332">
    <property type="entry name" value="PPE_sf"/>
</dbReference>
<dbReference type="GO" id="GO:0052572">
    <property type="term" value="P:response to host immune response"/>
    <property type="evidence" value="ECO:0007669"/>
    <property type="project" value="TreeGrafter"/>
</dbReference>